<dbReference type="Proteomes" id="UP000694520">
    <property type="component" value="Chromosome 3"/>
</dbReference>
<evidence type="ECO:0000313" key="10">
    <source>
        <dbReference type="Proteomes" id="UP000694520"/>
    </source>
</evidence>
<reference evidence="9" key="3">
    <citation type="submission" date="2025-09" db="UniProtKB">
        <authorList>
            <consortium name="Ensembl"/>
        </authorList>
    </citation>
    <scope>IDENTIFICATION</scope>
</reference>
<evidence type="ECO:0000256" key="5">
    <source>
        <dbReference type="ARBA" id="ARBA00044104"/>
    </source>
</evidence>
<reference evidence="9" key="2">
    <citation type="submission" date="2025-08" db="UniProtKB">
        <authorList>
            <consortium name="Ensembl"/>
        </authorList>
    </citation>
    <scope>IDENTIFICATION</scope>
</reference>
<feature type="transmembrane region" description="Helical" evidence="7">
    <location>
        <begin position="12"/>
        <end position="32"/>
    </location>
</feature>
<gene>
    <name evidence="9" type="primary">FAM151A</name>
</gene>
<comment type="subcellular location">
    <subcellularLocation>
        <location evidence="1">Membrane</location>
        <topology evidence="1">Single-pass membrane protein</topology>
    </subcellularLocation>
</comment>
<organism evidence="9 10">
    <name type="scientific">Bos mutus grunniens</name>
    <name type="common">Wild yak</name>
    <name type="synonym">Bos grunniens</name>
    <dbReference type="NCBI Taxonomy" id="30521"/>
    <lineage>
        <taxon>Eukaryota</taxon>
        <taxon>Metazoa</taxon>
        <taxon>Chordata</taxon>
        <taxon>Craniata</taxon>
        <taxon>Vertebrata</taxon>
        <taxon>Euteleostomi</taxon>
        <taxon>Mammalia</taxon>
        <taxon>Eutheria</taxon>
        <taxon>Laurasiatheria</taxon>
        <taxon>Artiodactyla</taxon>
        <taxon>Ruminantia</taxon>
        <taxon>Pecora</taxon>
        <taxon>Bovidae</taxon>
        <taxon>Bovinae</taxon>
        <taxon>Bos</taxon>
    </lineage>
</organism>
<keyword evidence="4 7" id="KW-0472">Membrane</keyword>
<dbReference type="PANTHER" id="PTHR21184">
    <property type="entry name" value="MENORIN (DENDRITIC BRANCHING PROTEIN)"/>
    <property type="match status" value="1"/>
</dbReference>
<name>A0A8B9W9U5_BOSMU</name>
<accession>A0A8B9W9U5</accession>
<dbReference type="GeneTree" id="ENSGT00530000063681"/>
<evidence type="ECO:0000256" key="6">
    <source>
        <dbReference type="ARBA" id="ARBA00044953"/>
    </source>
</evidence>
<protein>
    <recommendedName>
        <fullName evidence="5">Protein FAM151A</fullName>
    </recommendedName>
</protein>
<evidence type="ECO:0000256" key="2">
    <source>
        <dbReference type="ARBA" id="ARBA00022692"/>
    </source>
</evidence>
<dbReference type="InterPro" id="IPR019356">
    <property type="entry name" value="Menorin_dom"/>
</dbReference>
<evidence type="ECO:0000259" key="8">
    <source>
        <dbReference type="Pfam" id="PF10223"/>
    </source>
</evidence>
<dbReference type="AlphaFoldDB" id="A0A8B9W9U5"/>
<evidence type="ECO:0000256" key="7">
    <source>
        <dbReference type="SAM" id="Phobius"/>
    </source>
</evidence>
<dbReference type="PANTHER" id="PTHR21184:SF4">
    <property type="entry name" value="PROTEIN FAM151A"/>
    <property type="match status" value="1"/>
</dbReference>
<evidence type="ECO:0000256" key="1">
    <source>
        <dbReference type="ARBA" id="ARBA00004167"/>
    </source>
</evidence>
<dbReference type="GO" id="GO:0005615">
    <property type="term" value="C:extracellular space"/>
    <property type="evidence" value="ECO:0007669"/>
    <property type="project" value="TreeGrafter"/>
</dbReference>
<dbReference type="Pfam" id="PF10223">
    <property type="entry name" value="Menorin_N"/>
    <property type="match status" value="2"/>
</dbReference>
<dbReference type="Ensembl" id="ENSBGRT00000002197.1">
    <property type="protein sequence ID" value="ENSBGRP00000001927.1"/>
    <property type="gene ID" value="ENSBGRG00000001202.1"/>
</dbReference>
<feature type="domain" description="Menorin-like" evidence="8">
    <location>
        <begin position="67"/>
        <end position="306"/>
    </location>
</feature>
<keyword evidence="10" id="KW-1185">Reference proteome</keyword>
<reference evidence="9" key="1">
    <citation type="submission" date="2019-05" db="EMBL/GenBank/DDBJ databases">
        <authorList>
            <person name="Zhang S."/>
            <person name="Liu J."/>
        </authorList>
    </citation>
    <scope>NUCLEOTIDE SEQUENCE [LARGE SCALE GENOMIC DNA]</scope>
</reference>
<dbReference type="GO" id="GO:0016020">
    <property type="term" value="C:membrane"/>
    <property type="evidence" value="ECO:0007669"/>
    <property type="project" value="UniProtKB-SubCell"/>
</dbReference>
<proteinExistence type="inferred from homology"/>
<feature type="domain" description="Menorin-like" evidence="8">
    <location>
        <begin position="360"/>
        <end position="444"/>
    </location>
</feature>
<sequence length="626" mass="67604">MANKKGCWKWAIVGGVSAAVVFAIAMVLGFSLQKNTTLPGCEQDGTCRSDADMLDYLLSLGQISQRDGLLVTWYHRANSKEQMKAALSSKVMVLEADITTEGLGTLNETGVPIMAHPPAIYSDNTLEQWLEAVLASSKKGIKLDFKSIKAVGPSLDLLRRLTEEGKVRRPVWINADIQRGPNVGLSVEVNATQFLALVQEKYPEATLSPGWTTLYLPLFPDGTYTRAMVEKMQELVGAVPQKVTFPVRAVMVRAAWPHFSWLLGQSDRYSLTMWQSASDPVTVDDLLYIRDNTATHQVYYDLFEPLLSQFKQRAMNTSRKPSYYTGGSLIPALQHPGDEGLSVEWLVPDIQGNGSTATVQLPDREGMILLDVGLQKPAAGDPVPIVHTPDGRALTLESCLQQLATHPGRWGIHVHIAEPTALRPSLATLATLSALGHLSTPVWVGPQSPTEFHGPRPRDWQGVAYSCGRGVPPCDSGTRLARGSAGQWLQGTAAHRHAGALPGPLATCVLPAAGWASGPEPCWSRGPAAGSFSPGHGHGGTQPWPGPLCICAGSAAGSQGREEDPSLLQATPELPPRLAGGCWHTLSTQVAWWTPASHGEAGRNKCLCFLSALHACPWGRMEWEWT</sequence>
<evidence type="ECO:0000256" key="3">
    <source>
        <dbReference type="ARBA" id="ARBA00022989"/>
    </source>
</evidence>
<evidence type="ECO:0000256" key="4">
    <source>
        <dbReference type="ARBA" id="ARBA00023136"/>
    </source>
</evidence>
<evidence type="ECO:0000313" key="9">
    <source>
        <dbReference type="Ensembl" id="ENSBGRP00000001927.1"/>
    </source>
</evidence>
<comment type="similarity">
    <text evidence="6">Belongs to the menorin family.</text>
</comment>
<keyword evidence="2 7" id="KW-0812">Transmembrane</keyword>
<keyword evidence="3 7" id="KW-1133">Transmembrane helix</keyword>